<accession>L1JR32</accession>
<dbReference type="RefSeq" id="XP_005837528.1">
    <property type="nucleotide sequence ID" value="XM_005837471.1"/>
</dbReference>
<proteinExistence type="predicted"/>
<evidence type="ECO:0008006" key="4">
    <source>
        <dbReference type="Google" id="ProtNLM"/>
    </source>
</evidence>
<dbReference type="EnsemblProtists" id="EKX50548">
    <property type="protein sequence ID" value="EKX50548"/>
    <property type="gene ID" value="GUITHDRAFT_135190"/>
</dbReference>
<name>L1JR32_GUITC</name>
<gene>
    <name evidence="1" type="ORF">GUITHDRAFT_135190</name>
</gene>
<evidence type="ECO:0000313" key="3">
    <source>
        <dbReference type="Proteomes" id="UP000011087"/>
    </source>
</evidence>
<dbReference type="KEGG" id="gtt:GUITHDRAFT_135190"/>
<sequence length="224" mass="27734">MKQFLDMGRIRRSKQGGDVYQDSAKDNSIFLSRQQIRQDRVRRNQERVLKEYEMKEALDHARKEQKLLKIVANRDYFESSSQDLHAYNQDPKKRSTYEKIKFHISPHIEQQRLARRQQDSFEREQRVRMSEEKKWEEEYFRTDVHQKRVERYHEFANNLEEKRMAEASRRIEVVNKQNARYTDFAERLRSKEAEDDAIRLQKLQRHKVRYDRFIEQESKFRERF</sequence>
<reference evidence="3" key="2">
    <citation type="submission" date="2012-11" db="EMBL/GenBank/DDBJ databases">
        <authorList>
            <person name="Kuo A."/>
            <person name="Curtis B.A."/>
            <person name="Tanifuji G."/>
            <person name="Burki F."/>
            <person name="Gruber A."/>
            <person name="Irimia M."/>
            <person name="Maruyama S."/>
            <person name="Arias M.C."/>
            <person name="Ball S.G."/>
            <person name="Gile G.H."/>
            <person name="Hirakawa Y."/>
            <person name="Hopkins J.F."/>
            <person name="Rensing S.A."/>
            <person name="Schmutz J."/>
            <person name="Symeonidi A."/>
            <person name="Elias M."/>
            <person name="Eveleigh R.J."/>
            <person name="Herman E.K."/>
            <person name="Klute M.J."/>
            <person name="Nakayama T."/>
            <person name="Obornik M."/>
            <person name="Reyes-Prieto A."/>
            <person name="Armbrust E.V."/>
            <person name="Aves S.J."/>
            <person name="Beiko R.G."/>
            <person name="Coutinho P."/>
            <person name="Dacks J.B."/>
            <person name="Durnford D.G."/>
            <person name="Fast N.M."/>
            <person name="Green B.R."/>
            <person name="Grisdale C."/>
            <person name="Hempe F."/>
            <person name="Henrissat B."/>
            <person name="Hoppner M.P."/>
            <person name="Ishida K.-I."/>
            <person name="Kim E."/>
            <person name="Koreny L."/>
            <person name="Kroth P.G."/>
            <person name="Liu Y."/>
            <person name="Malik S.-B."/>
            <person name="Maier U.G."/>
            <person name="McRose D."/>
            <person name="Mock T."/>
            <person name="Neilson J.A."/>
            <person name="Onodera N.T."/>
            <person name="Poole A.M."/>
            <person name="Pritham E.J."/>
            <person name="Richards T.A."/>
            <person name="Rocap G."/>
            <person name="Roy S.W."/>
            <person name="Sarai C."/>
            <person name="Schaack S."/>
            <person name="Shirato S."/>
            <person name="Slamovits C.H."/>
            <person name="Spencer D.F."/>
            <person name="Suzuki S."/>
            <person name="Worden A.Z."/>
            <person name="Zauner S."/>
            <person name="Barry K."/>
            <person name="Bell C."/>
            <person name="Bharti A.K."/>
            <person name="Crow J.A."/>
            <person name="Grimwood J."/>
            <person name="Kramer R."/>
            <person name="Lindquist E."/>
            <person name="Lucas S."/>
            <person name="Salamov A."/>
            <person name="McFadden G.I."/>
            <person name="Lane C.E."/>
            <person name="Keeling P.J."/>
            <person name="Gray M.W."/>
            <person name="Grigoriev I.V."/>
            <person name="Archibald J.M."/>
        </authorList>
    </citation>
    <scope>NUCLEOTIDE SEQUENCE</scope>
    <source>
        <strain evidence="3">CCMP2712</strain>
    </source>
</reference>
<dbReference type="EMBL" id="JH992978">
    <property type="protein sequence ID" value="EKX50548.1"/>
    <property type="molecule type" value="Genomic_DNA"/>
</dbReference>
<dbReference type="Proteomes" id="UP000011087">
    <property type="component" value="Unassembled WGS sequence"/>
</dbReference>
<keyword evidence="3" id="KW-1185">Reference proteome</keyword>
<dbReference type="AlphaFoldDB" id="L1JR32"/>
<reference evidence="2" key="3">
    <citation type="submission" date="2015-06" db="UniProtKB">
        <authorList>
            <consortium name="EnsemblProtists"/>
        </authorList>
    </citation>
    <scope>IDENTIFICATION</scope>
</reference>
<protein>
    <recommendedName>
        <fullName evidence="4">Trichohyalin-plectin-homology domain-containing protein</fullName>
    </recommendedName>
</protein>
<dbReference type="HOGENOM" id="CLU_1237044_0_0_1"/>
<organism evidence="1">
    <name type="scientific">Guillardia theta (strain CCMP2712)</name>
    <name type="common">Cryptophyte</name>
    <dbReference type="NCBI Taxonomy" id="905079"/>
    <lineage>
        <taxon>Eukaryota</taxon>
        <taxon>Cryptophyceae</taxon>
        <taxon>Pyrenomonadales</taxon>
        <taxon>Geminigeraceae</taxon>
        <taxon>Guillardia</taxon>
    </lineage>
</organism>
<dbReference type="PaxDb" id="55529-EKX50548"/>
<evidence type="ECO:0000313" key="2">
    <source>
        <dbReference type="EnsemblProtists" id="EKX50548"/>
    </source>
</evidence>
<reference evidence="1 3" key="1">
    <citation type="journal article" date="2012" name="Nature">
        <title>Algal genomes reveal evolutionary mosaicism and the fate of nucleomorphs.</title>
        <authorList>
            <consortium name="DOE Joint Genome Institute"/>
            <person name="Curtis B.A."/>
            <person name="Tanifuji G."/>
            <person name="Burki F."/>
            <person name="Gruber A."/>
            <person name="Irimia M."/>
            <person name="Maruyama S."/>
            <person name="Arias M.C."/>
            <person name="Ball S.G."/>
            <person name="Gile G.H."/>
            <person name="Hirakawa Y."/>
            <person name="Hopkins J.F."/>
            <person name="Kuo A."/>
            <person name="Rensing S.A."/>
            <person name="Schmutz J."/>
            <person name="Symeonidi A."/>
            <person name="Elias M."/>
            <person name="Eveleigh R.J."/>
            <person name="Herman E.K."/>
            <person name="Klute M.J."/>
            <person name="Nakayama T."/>
            <person name="Obornik M."/>
            <person name="Reyes-Prieto A."/>
            <person name="Armbrust E.V."/>
            <person name="Aves S.J."/>
            <person name="Beiko R.G."/>
            <person name="Coutinho P."/>
            <person name="Dacks J.B."/>
            <person name="Durnford D.G."/>
            <person name="Fast N.M."/>
            <person name="Green B.R."/>
            <person name="Grisdale C.J."/>
            <person name="Hempel F."/>
            <person name="Henrissat B."/>
            <person name="Hoppner M.P."/>
            <person name="Ishida K."/>
            <person name="Kim E."/>
            <person name="Koreny L."/>
            <person name="Kroth P.G."/>
            <person name="Liu Y."/>
            <person name="Malik S.B."/>
            <person name="Maier U.G."/>
            <person name="McRose D."/>
            <person name="Mock T."/>
            <person name="Neilson J.A."/>
            <person name="Onodera N.T."/>
            <person name="Poole A.M."/>
            <person name="Pritham E.J."/>
            <person name="Richards T.A."/>
            <person name="Rocap G."/>
            <person name="Roy S.W."/>
            <person name="Sarai C."/>
            <person name="Schaack S."/>
            <person name="Shirato S."/>
            <person name="Slamovits C.H."/>
            <person name="Spencer D.F."/>
            <person name="Suzuki S."/>
            <person name="Worden A.Z."/>
            <person name="Zauner S."/>
            <person name="Barry K."/>
            <person name="Bell C."/>
            <person name="Bharti A.K."/>
            <person name="Crow J.A."/>
            <person name="Grimwood J."/>
            <person name="Kramer R."/>
            <person name="Lindquist E."/>
            <person name="Lucas S."/>
            <person name="Salamov A."/>
            <person name="McFadden G.I."/>
            <person name="Lane C.E."/>
            <person name="Keeling P.J."/>
            <person name="Gray M.W."/>
            <person name="Grigoriev I.V."/>
            <person name="Archibald J.M."/>
        </authorList>
    </citation>
    <scope>NUCLEOTIDE SEQUENCE</scope>
    <source>
        <strain evidence="1 3">CCMP2712</strain>
    </source>
</reference>
<evidence type="ECO:0000313" key="1">
    <source>
        <dbReference type="EMBL" id="EKX50548.1"/>
    </source>
</evidence>
<dbReference type="GeneID" id="17307113"/>